<sequence length="59" mass="7179">MFKSLSLMLDFADPEERTLFQALRGLLHLYGDRQYYFIRKMCCHFWLKYDISSTIFTFA</sequence>
<gene>
    <name evidence="1" type="ORF">TH4_14250</name>
</gene>
<accession>A0A853KY71</accession>
<evidence type="ECO:0000313" key="2">
    <source>
        <dbReference type="Proteomes" id="UP000094009"/>
    </source>
</evidence>
<organism evidence="1 2">
    <name type="scientific">Thalassospira tepidiphila MCCC 1A03514</name>
    <dbReference type="NCBI Taxonomy" id="1177930"/>
    <lineage>
        <taxon>Bacteria</taxon>
        <taxon>Pseudomonadati</taxon>
        <taxon>Pseudomonadota</taxon>
        <taxon>Alphaproteobacteria</taxon>
        <taxon>Rhodospirillales</taxon>
        <taxon>Thalassospiraceae</taxon>
        <taxon>Thalassospira</taxon>
    </lineage>
</organism>
<comment type="caution">
    <text evidence="1">The sequence shown here is derived from an EMBL/GenBank/DDBJ whole genome shotgun (WGS) entry which is preliminary data.</text>
</comment>
<dbReference type="Proteomes" id="UP000094009">
    <property type="component" value="Unassembled WGS sequence"/>
</dbReference>
<dbReference type="EMBL" id="JPVZ01000006">
    <property type="protein sequence ID" value="OAZ09024.1"/>
    <property type="molecule type" value="Genomic_DNA"/>
</dbReference>
<dbReference type="AlphaFoldDB" id="A0A853KY71"/>
<protein>
    <submittedName>
        <fullName evidence="1">Uncharacterized protein</fullName>
    </submittedName>
</protein>
<evidence type="ECO:0000313" key="1">
    <source>
        <dbReference type="EMBL" id="OAZ09024.1"/>
    </source>
</evidence>
<proteinExistence type="predicted"/>
<reference evidence="1 2" key="1">
    <citation type="submission" date="2014-07" db="EMBL/GenBank/DDBJ databases">
        <title>Draft genome sequence of Thalassospira tepidiphila 1-1B.</title>
        <authorList>
            <person name="Lai Q."/>
            <person name="Shao Z."/>
        </authorList>
    </citation>
    <scope>NUCLEOTIDE SEQUENCE [LARGE SCALE GENOMIC DNA]</scope>
    <source>
        <strain evidence="1 2">MCCC 1A03514</strain>
    </source>
</reference>
<name>A0A853KY71_9PROT</name>